<feature type="compositionally biased region" description="Basic and acidic residues" evidence="1">
    <location>
        <begin position="169"/>
        <end position="189"/>
    </location>
</feature>
<accession>X1N7G2</accession>
<protein>
    <submittedName>
        <fullName evidence="2">Uncharacterized protein</fullName>
    </submittedName>
</protein>
<feature type="compositionally biased region" description="Low complexity" evidence="1">
    <location>
        <begin position="1"/>
        <end position="10"/>
    </location>
</feature>
<feature type="region of interest" description="Disordered" evidence="1">
    <location>
        <begin position="1"/>
        <end position="68"/>
    </location>
</feature>
<proteinExistence type="predicted"/>
<organism evidence="2">
    <name type="scientific">marine sediment metagenome</name>
    <dbReference type="NCBI Taxonomy" id="412755"/>
    <lineage>
        <taxon>unclassified sequences</taxon>
        <taxon>metagenomes</taxon>
        <taxon>ecological metagenomes</taxon>
    </lineage>
</organism>
<sequence length="246" mass="28520">MEEQKTQTTPAEEEKEEKTPETPQVDQEKEGLKKEVQLYRDRAAKWQRKHDEVKETKETPPEPAYSEQGDLLVKLREKYDEDPVGIAVGMADRAGRHYAEQVRVQLKKETKAKRQLARTYKDFDEYEDRVDEFMEKMPLDKRTPDMFEMAYKVAKTEKIEDLEKIKTEAKAEGKEEGKAESLEEAKDIHTASIPRGALPKETKTTVKLSDEEQKMAARFGMTPDKYAEWKNKTKITGGEKAKFVQT</sequence>
<feature type="region of interest" description="Disordered" evidence="1">
    <location>
        <begin position="169"/>
        <end position="209"/>
    </location>
</feature>
<evidence type="ECO:0000313" key="2">
    <source>
        <dbReference type="EMBL" id="GAI14564.1"/>
    </source>
</evidence>
<reference evidence="2" key="1">
    <citation type="journal article" date="2014" name="Front. Microbiol.">
        <title>High frequency of phylogenetically diverse reductive dehalogenase-homologous genes in deep subseafloor sedimentary metagenomes.</title>
        <authorList>
            <person name="Kawai M."/>
            <person name="Futagami T."/>
            <person name="Toyoda A."/>
            <person name="Takaki Y."/>
            <person name="Nishi S."/>
            <person name="Hori S."/>
            <person name="Arai W."/>
            <person name="Tsubouchi T."/>
            <person name="Morono Y."/>
            <person name="Uchiyama I."/>
            <person name="Ito T."/>
            <person name="Fujiyama A."/>
            <person name="Inagaki F."/>
            <person name="Takami H."/>
        </authorList>
    </citation>
    <scope>NUCLEOTIDE SEQUENCE</scope>
    <source>
        <strain evidence="2">Expedition CK06-06</strain>
    </source>
</reference>
<gene>
    <name evidence="2" type="ORF">S06H3_13442</name>
</gene>
<evidence type="ECO:0000256" key="1">
    <source>
        <dbReference type="SAM" id="MobiDB-lite"/>
    </source>
</evidence>
<feature type="compositionally biased region" description="Basic and acidic residues" evidence="1">
    <location>
        <begin position="16"/>
        <end position="60"/>
    </location>
</feature>
<dbReference type="EMBL" id="BARV01006564">
    <property type="protein sequence ID" value="GAI14564.1"/>
    <property type="molecule type" value="Genomic_DNA"/>
</dbReference>
<name>X1N7G2_9ZZZZ</name>
<feature type="compositionally biased region" description="Basic and acidic residues" evidence="1">
    <location>
        <begin position="198"/>
        <end position="209"/>
    </location>
</feature>
<dbReference type="AlphaFoldDB" id="X1N7G2"/>
<comment type="caution">
    <text evidence="2">The sequence shown here is derived from an EMBL/GenBank/DDBJ whole genome shotgun (WGS) entry which is preliminary data.</text>
</comment>